<gene>
    <name evidence="2" type="ORF">SAMN06296036_13522</name>
</gene>
<protein>
    <submittedName>
        <fullName evidence="2">Exodeoxyribonuclease VIII</fullName>
    </submittedName>
</protein>
<evidence type="ECO:0000259" key="1">
    <source>
        <dbReference type="Pfam" id="PF12684"/>
    </source>
</evidence>
<sequence>MSKLSNLKVSNSDVDTLSRIRMKEGVYRDLPIESYHQSPGYSKTSLCQIDKAPIYLKTKVPQKSTKSLNIGTAFHEAMEGVFKDKYVVHPDPGVNKTTKSWKDFVKRYPKHMPLKRSEYDQVLAMYDAARSYRPFQKYHLSRGFYESSFYWHDAVTNSLIKCRPDYITPDGMSVIDFKTTVDPSPKGFQYQAYKYHYYVSAALTLEGIEAVTGIRPKEYLFLAVSNSAPYLTALYRASEKEIALGDHFIRRSLLTLKTCLESGKWPGLQEEILELGLPFSGLKELREEQEVEDEFMELVG</sequence>
<accession>A0A1Y6CQ16</accession>
<reference evidence="3" key="1">
    <citation type="submission" date="2017-04" db="EMBL/GenBank/DDBJ databases">
        <authorList>
            <person name="Varghese N."/>
            <person name="Submissions S."/>
        </authorList>
    </citation>
    <scope>NUCLEOTIDE SEQUENCE [LARGE SCALE GENOMIC DNA]</scope>
    <source>
        <strain evidence="3">RKEM611</strain>
    </source>
</reference>
<dbReference type="Proteomes" id="UP000192907">
    <property type="component" value="Unassembled WGS sequence"/>
</dbReference>
<proteinExistence type="predicted"/>
<name>A0A1Y6CQ16_9BACT</name>
<organism evidence="2 3">
    <name type="scientific">Pseudobacteriovorax antillogorgiicola</name>
    <dbReference type="NCBI Taxonomy" id="1513793"/>
    <lineage>
        <taxon>Bacteria</taxon>
        <taxon>Pseudomonadati</taxon>
        <taxon>Bdellovibrionota</taxon>
        <taxon>Oligoflexia</taxon>
        <taxon>Oligoflexales</taxon>
        <taxon>Pseudobacteriovoracaceae</taxon>
        <taxon>Pseudobacteriovorax</taxon>
    </lineage>
</organism>
<dbReference type="EMBL" id="FWZT01000035">
    <property type="protein sequence ID" value="SMF80507.1"/>
    <property type="molecule type" value="Genomic_DNA"/>
</dbReference>
<dbReference type="Pfam" id="PF12684">
    <property type="entry name" value="DUF3799"/>
    <property type="match status" value="1"/>
</dbReference>
<feature type="domain" description="Putative exodeoxyribonuclease 8 PDDEXK-like" evidence="1">
    <location>
        <begin position="56"/>
        <end position="270"/>
    </location>
</feature>
<dbReference type="Gene3D" id="3.90.320.10">
    <property type="match status" value="1"/>
</dbReference>
<evidence type="ECO:0000313" key="2">
    <source>
        <dbReference type="EMBL" id="SMF80507.1"/>
    </source>
</evidence>
<evidence type="ECO:0000313" key="3">
    <source>
        <dbReference type="Proteomes" id="UP000192907"/>
    </source>
</evidence>
<dbReference type="STRING" id="1513793.SAMN06296036_13522"/>
<keyword evidence="3" id="KW-1185">Reference proteome</keyword>
<dbReference type="AlphaFoldDB" id="A0A1Y6CQ16"/>
<dbReference type="InterPro" id="IPR024432">
    <property type="entry name" value="Put_RecE_PDDEXK-like_dom"/>
</dbReference>
<dbReference type="InterPro" id="IPR011604">
    <property type="entry name" value="PDDEXK-like_dom_sf"/>
</dbReference>